<dbReference type="Pfam" id="PF00239">
    <property type="entry name" value="Resolvase"/>
    <property type="match status" value="1"/>
</dbReference>
<dbReference type="SMART" id="SM00857">
    <property type="entry name" value="Resolvase"/>
    <property type="match status" value="1"/>
</dbReference>
<reference evidence="8 9" key="1">
    <citation type="submission" date="2016-10" db="EMBL/GenBank/DDBJ databases">
        <authorList>
            <person name="de Groot N.N."/>
        </authorList>
    </citation>
    <scope>NUCLEOTIDE SEQUENCE [LARGE SCALE GENOMIC DNA]</scope>
    <source>
        <strain evidence="8 9">Nv1</strain>
    </source>
</reference>
<accession>A0A1H7NZX9</accession>
<gene>
    <name evidence="8" type="ORF">SAMN05216387_1083</name>
</gene>
<dbReference type="OrthoDB" id="8585334at2"/>
<evidence type="ECO:0000259" key="7">
    <source>
        <dbReference type="PROSITE" id="PS51736"/>
    </source>
</evidence>
<dbReference type="InterPro" id="IPR006119">
    <property type="entry name" value="Resolv_N"/>
</dbReference>
<dbReference type="PANTHER" id="PTHR30461">
    <property type="entry name" value="DNA-INVERTASE FROM LAMBDOID PROPHAGE"/>
    <property type="match status" value="1"/>
</dbReference>
<dbReference type="Gene3D" id="1.10.10.60">
    <property type="entry name" value="Homeodomain-like"/>
    <property type="match status" value="1"/>
</dbReference>
<dbReference type="CDD" id="cd00569">
    <property type="entry name" value="HTH_Hin_like"/>
    <property type="match status" value="1"/>
</dbReference>
<evidence type="ECO:0000256" key="1">
    <source>
        <dbReference type="ARBA" id="ARBA00009913"/>
    </source>
</evidence>
<evidence type="ECO:0000313" key="9">
    <source>
        <dbReference type="Proteomes" id="UP000198620"/>
    </source>
</evidence>
<keyword evidence="4" id="KW-0233">DNA recombination</keyword>
<dbReference type="CDD" id="cd03768">
    <property type="entry name" value="SR_ResInv"/>
    <property type="match status" value="1"/>
</dbReference>
<dbReference type="Pfam" id="PF02796">
    <property type="entry name" value="HTH_7"/>
    <property type="match status" value="1"/>
</dbReference>
<dbReference type="SUPFAM" id="SSF53041">
    <property type="entry name" value="Resolvase-like"/>
    <property type="match status" value="1"/>
</dbReference>
<feature type="active site" description="O-(5'-phospho-DNA)-serine intermediate" evidence="5 6">
    <location>
        <position position="12"/>
    </location>
</feature>
<evidence type="ECO:0000256" key="4">
    <source>
        <dbReference type="ARBA" id="ARBA00023172"/>
    </source>
</evidence>
<dbReference type="GO" id="GO:0015074">
    <property type="term" value="P:DNA integration"/>
    <property type="evidence" value="ECO:0007669"/>
    <property type="project" value="UniProtKB-KW"/>
</dbReference>
<dbReference type="Gene3D" id="3.40.50.1390">
    <property type="entry name" value="Resolvase, N-terminal catalytic domain"/>
    <property type="match status" value="1"/>
</dbReference>
<dbReference type="GO" id="GO:0000150">
    <property type="term" value="F:DNA strand exchange activity"/>
    <property type="evidence" value="ECO:0007669"/>
    <property type="project" value="InterPro"/>
</dbReference>
<dbReference type="PANTHER" id="PTHR30461:SF26">
    <property type="entry name" value="RESOLVASE HOMOLOG YNEB"/>
    <property type="match status" value="1"/>
</dbReference>
<dbReference type="InterPro" id="IPR009057">
    <property type="entry name" value="Homeodomain-like_sf"/>
</dbReference>
<feature type="domain" description="Resolvase/invertase-type recombinase catalytic" evidence="7">
    <location>
        <begin position="4"/>
        <end position="138"/>
    </location>
</feature>
<dbReference type="Proteomes" id="UP000198620">
    <property type="component" value="Unassembled WGS sequence"/>
</dbReference>
<dbReference type="GO" id="GO:0003677">
    <property type="term" value="F:DNA binding"/>
    <property type="evidence" value="ECO:0007669"/>
    <property type="project" value="UniProtKB-KW"/>
</dbReference>
<keyword evidence="3" id="KW-0238">DNA-binding</keyword>
<dbReference type="InterPro" id="IPR036162">
    <property type="entry name" value="Resolvase-like_N_sf"/>
</dbReference>
<dbReference type="SUPFAM" id="SSF46689">
    <property type="entry name" value="Homeodomain-like"/>
    <property type="match status" value="1"/>
</dbReference>
<dbReference type="PROSITE" id="PS00397">
    <property type="entry name" value="RECOMBINASES_1"/>
    <property type="match status" value="1"/>
</dbReference>
<keyword evidence="2" id="KW-0229">DNA integration</keyword>
<dbReference type="PROSITE" id="PS00398">
    <property type="entry name" value="RECOMBINASES_2"/>
    <property type="match status" value="1"/>
</dbReference>
<organism evidence="8 9">
    <name type="scientific">Nitrosovibrio tenuis</name>
    <dbReference type="NCBI Taxonomy" id="1233"/>
    <lineage>
        <taxon>Bacteria</taxon>
        <taxon>Pseudomonadati</taxon>
        <taxon>Pseudomonadota</taxon>
        <taxon>Betaproteobacteria</taxon>
        <taxon>Nitrosomonadales</taxon>
        <taxon>Nitrosomonadaceae</taxon>
        <taxon>Nitrosovibrio</taxon>
    </lineage>
</organism>
<sequence length="186" mass="21096">MTSQRIGYIRVSSLDQNIERQLDAVHLDKVFTDKASGKDTNRPQLQAALNHIRAGDTLVVHSMDRLARNVEDMLRLVREMKDRGVSVEFIKENMSFTAGSDDPRSTLMFTMLSAFAQFERSLIKERQREGIALAKAKGNVYKGRKPALSLEKAAVLRHRVAEGAQKSALAKEFGISRETLYQYIRR</sequence>
<dbReference type="EMBL" id="FOBH01000008">
    <property type="protein sequence ID" value="SEL28936.1"/>
    <property type="molecule type" value="Genomic_DNA"/>
</dbReference>
<dbReference type="PROSITE" id="PS51736">
    <property type="entry name" value="RECOMBINASES_3"/>
    <property type="match status" value="1"/>
</dbReference>
<evidence type="ECO:0000313" key="8">
    <source>
        <dbReference type="EMBL" id="SEL28936.1"/>
    </source>
</evidence>
<dbReference type="STRING" id="1233.SAMN05216387_1083"/>
<evidence type="ECO:0000256" key="6">
    <source>
        <dbReference type="PROSITE-ProRule" id="PRU10137"/>
    </source>
</evidence>
<keyword evidence="9" id="KW-1185">Reference proteome</keyword>
<dbReference type="InterPro" id="IPR006118">
    <property type="entry name" value="Recombinase_CS"/>
</dbReference>
<protein>
    <submittedName>
        <fullName evidence="8">Site-specific DNA recombinase</fullName>
    </submittedName>
</protein>
<dbReference type="InterPro" id="IPR050639">
    <property type="entry name" value="SSR_resolvase"/>
</dbReference>
<proteinExistence type="inferred from homology"/>
<comment type="similarity">
    <text evidence="1">Belongs to the site-specific recombinase resolvase family.</text>
</comment>
<name>A0A1H7NZX9_9PROT</name>
<dbReference type="InterPro" id="IPR006120">
    <property type="entry name" value="Resolvase_HTH_dom"/>
</dbReference>
<evidence type="ECO:0000256" key="5">
    <source>
        <dbReference type="PIRSR" id="PIRSR606118-50"/>
    </source>
</evidence>
<dbReference type="RefSeq" id="WP_090828936.1">
    <property type="nucleotide sequence ID" value="NZ_FOBH01000008.1"/>
</dbReference>
<dbReference type="AlphaFoldDB" id="A0A1H7NZX9"/>
<evidence type="ECO:0000256" key="2">
    <source>
        <dbReference type="ARBA" id="ARBA00022908"/>
    </source>
</evidence>
<evidence type="ECO:0000256" key="3">
    <source>
        <dbReference type="ARBA" id="ARBA00023125"/>
    </source>
</evidence>